<evidence type="ECO:0000256" key="4">
    <source>
        <dbReference type="ARBA" id="ARBA00022989"/>
    </source>
</evidence>
<gene>
    <name evidence="8" type="ORF">RH861_01865</name>
</gene>
<comment type="caution">
    <text evidence="8">The sequence shown here is derived from an EMBL/GenBank/DDBJ whole genome shotgun (WGS) entry which is preliminary data.</text>
</comment>
<evidence type="ECO:0000256" key="2">
    <source>
        <dbReference type="ARBA" id="ARBA00007362"/>
    </source>
</evidence>
<comment type="similarity">
    <text evidence="2">Belongs to the EamA transporter family.</text>
</comment>
<reference evidence="9" key="1">
    <citation type="submission" date="2023-07" db="EMBL/GenBank/DDBJ databases">
        <title>Description of three actinobacteria isolated from air of manufacturing shop in a pharmaceutical factory.</title>
        <authorList>
            <person name="Zhang D.-F."/>
        </authorList>
    </citation>
    <scope>NUCLEOTIDE SEQUENCE [LARGE SCALE GENOMIC DNA]</scope>
    <source>
        <strain evidence="9">CCTCC AB 2011122</strain>
    </source>
</reference>
<feature type="transmembrane region" description="Helical" evidence="6">
    <location>
        <begin position="45"/>
        <end position="71"/>
    </location>
</feature>
<dbReference type="SUPFAM" id="SSF103481">
    <property type="entry name" value="Multidrug resistance efflux transporter EmrE"/>
    <property type="match status" value="2"/>
</dbReference>
<feature type="domain" description="EamA" evidence="7">
    <location>
        <begin position="170"/>
        <end position="301"/>
    </location>
</feature>
<feature type="transmembrane region" description="Helical" evidence="6">
    <location>
        <begin position="83"/>
        <end position="101"/>
    </location>
</feature>
<keyword evidence="5 6" id="KW-0472">Membrane</keyword>
<feature type="transmembrane region" description="Helical" evidence="6">
    <location>
        <begin position="199"/>
        <end position="218"/>
    </location>
</feature>
<dbReference type="InterPro" id="IPR050638">
    <property type="entry name" value="AA-Vitamin_Transporters"/>
</dbReference>
<comment type="subcellular location">
    <subcellularLocation>
        <location evidence="1">Membrane</location>
        <topology evidence="1">Multi-pass membrane protein</topology>
    </subcellularLocation>
</comment>
<feature type="transmembrane region" description="Helical" evidence="6">
    <location>
        <begin position="107"/>
        <end position="126"/>
    </location>
</feature>
<evidence type="ECO:0000313" key="9">
    <source>
        <dbReference type="Proteomes" id="UP001260072"/>
    </source>
</evidence>
<evidence type="ECO:0000256" key="1">
    <source>
        <dbReference type="ARBA" id="ARBA00004141"/>
    </source>
</evidence>
<feature type="transmembrane region" description="Helical" evidence="6">
    <location>
        <begin position="169"/>
        <end position="187"/>
    </location>
</feature>
<name>A0ABU1FH73_9MICO</name>
<dbReference type="Pfam" id="PF00892">
    <property type="entry name" value="EamA"/>
    <property type="match status" value="1"/>
</dbReference>
<feature type="transmembrane region" description="Helical" evidence="6">
    <location>
        <begin position="260"/>
        <end position="280"/>
    </location>
</feature>
<evidence type="ECO:0000256" key="3">
    <source>
        <dbReference type="ARBA" id="ARBA00022692"/>
    </source>
</evidence>
<protein>
    <submittedName>
        <fullName evidence="8">EamA family transporter</fullName>
    </submittedName>
</protein>
<dbReference type="PANTHER" id="PTHR32322">
    <property type="entry name" value="INNER MEMBRANE TRANSPORTER"/>
    <property type="match status" value="1"/>
</dbReference>
<dbReference type="InterPro" id="IPR000620">
    <property type="entry name" value="EamA_dom"/>
</dbReference>
<evidence type="ECO:0000256" key="6">
    <source>
        <dbReference type="SAM" id="Phobius"/>
    </source>
</evidence>
<keyword evidence="4 6" id="KW-1133">Transmembrane helix</keyword>
<evidence type="ECO:0000259" key="7">
    <source>
        <dbReference type="Pfam" id="PF00892"/>
    </source>
</evidence>
<keyword evidence="9" id="KW-1185">Reference proteome</keyword>
<feature type="transmembrane region" description="Helical" evidence="6">
    <location>
        <begin position="230"/>
        <end position="248"/>
    </location>
</feature>
<dbReference type="EMBL" id="JAVKGS010000001">
    <property type="protein sequence ID" value="MDR5690801.1"/>
    <property type="molecule type" value="Genomic_DNA"/>
</dbReference>
<dbReference type="InterPro" id="IPR037185">
    <property type="entry name" value="EmrE-like"/>
</dbReference>
<keyword evidence="3 6" id="KW-0812">Transmembrane</keyword>
<dbReference type="RefSeq" id="WP_310519494.1">
    <property type="nucleotide sequence ID" value="NZ_BAABBS010000001.1"/>
</dbReference>
<evidence type="ECO:0000256" key="5">
    <source>
        <dbReference type="ARBA" id="ARBA00023136"/>
    </source>
</evidence>
<organism evidence="8 9">
    <name type="scientific">Agromyces indicus</name>
    <dbReference type="NCBI Taxonomy" id="758919"/>
    <lineage>
        <taxon>Bacteria</taxon>
        <taxon>Bacillati</taxon>
        <taxon>Actinomycetota</taxon>
        <taxon>Actinomycetes</taxon>
        <taxon>Micrococcales</taxon>
        <taxon>Microbacteriaceae</taxon>
        <taxon>Agromyces</taxon>
    </lineage>
</organism>
<feature type="transmembrane region" description="Helical" evidence="6">
    <location>
        <begin position="131"/>
        <end position="149"/>
    </location>
</feature>
<feature type="transmembrane region" description="Helical" evidence="6">
    <location>
        <begin position="286"/>
        <end position="304"/>
    </location>
</feature>
<dbReference type="PANTHER" id="PTHR32322:SF2">
    <property type="entry name" value="EAMA DOMAIN-CONTAINING PROTEIN"/>
    <property type="match status" value="1"/>
</dbReference>
<sequence>MPHETTPAPAAAMTDATLRRRRFAGASTQLGTEVSINFGSSLAGLVIPVVGSFVVVAVRQLVMAIAVLPFYRPKRAELTWRRLRPALALGVVLAVMNVTFYESVDRLGLGIAATIEFLGPLAIALFTSRRLLDLACALAAGAGVLLLIGPWAGGSGETDAAASASGVDPIGVVLALTAAASWAAYILLTRRVATRLPGLEGLTVASLVSLALLVPFAVATLDVGALDWRIVGLLLGVGVLSSALPYSLDTYILRRITPRLYAIITSFGPVIAAIFGALVLGERFTFVEAVAIVVVCGAAGLALATQRDRPVSPLEATAQAIP</sequence>
<evidence type="ECO:0000313" key="8">
    <source>
        <dbReference type="EMBL" id="MDR5690801.1"/>
    </source>
</evidence>
<accession>A0ABU1FH73</accession>
<proteinExistence type="inferred from homology"/>
<dbReference type="Proteomes" id="UP001260072">
    <property type="component" value="Unassembled WGS sequence"/>
</dbReference>